<feature type="compositionally biased region" description="Acidic residues" evidence="10">
    <location>
        <begin position="165"/>
        <end position="193"/>
    </location>
</feature>
<feature type="coiled-coil region" evidence="9">
    <location>
        <begin position="814"/>
        <end position="841"/>
    </location>
</feature>
<name>A0A0F4G656_9PEZI</name>
<protein>
    <submittedName>
        <fullName evidence="13">Chromatin structure-remodeling complex subunit RSC1 like protein</fullName>
    </submittedName>
</protein>
<dbReference type="STRING" id="1047168.A0A0F4G656"/>
<dbReference type="GO" id="GO:0006368">
    <property type="term" value="P:transcription elongation by RNA polymerase II"/>
    <property type="evidence" value="ECO:0007669"/>
    <property type="project" value="TreeGrafter"/>
</dbReference>
<keyword evidence="2" id="KW-0677">Repeat</keyword>
<dbReference type="FunFam" id="1.20.920.10:FF:000048">
    <property type="entry name" value="RSC complex subunit (RSC1), putative"/>
    <property type="match status" value="1"/>
</dbReference>
<keyword evidence="4" id="KW-0805">Transcription regulation</keyword>
<dbReference type="PRINTS" id="PR00503">
    <property type="entry name" value="BROMODOMAIN"/>
</dbReference>
<dbReference type="Gene3D" id="2.30.30.490">
    <property type="match status" value="1"/>
</dbReference>
<keyword evidence="3" id="KW-0156">Chromatin regulator</keyword>
<feature type="domain" description="Bromo" evidence="11">
    <location>
        <begin position="252"/>
        <end position="322"/>
    </location>
</feature>
<feature type="region of interest" description="Disordered" evidence="10">
    <location>
        <begin position="752"/>
        <end position="775"/>
    </location>
</feature>
<feature type="region of interest" description="Disordered" evidence="10">
    <location>
        <begin position="164"/>
        <end position="232"/>
    </location>
</feature>
<dbReference type="OrthoDB" id="1742084at2759"/>
<dbReference type="SUPFAM" id="SSF47370">
    <property type="entry name" value="Bromodomain"/>
    <property type="match status" value="2"/>
</dbReference>
<feature type="compositionally biased region" description="Polar residues" evidence="10">
    <location>
        <begin position="583"/>
        <end position="596"/>
    </location>
</feature>
<dbReference type="InterPro" id="IPR036427">
    <property type="entry name" value="Bromodomain-like_sf"/>
</dbReference>
<reference evidence="13 14" key="1">
    <citation type="submission" date="2015-03" db="EMBL/GenBank/DDBJ databases">
        <title>RNA-seq based gene annotation and comparative genomics of four Zymoseptoria species reveal species-specific pathogenicity related genes and transposable element activity.</title>
        <authorList>
            <person name="Grandaubert J."/>
            <person name="Bhattacharyya A."/>
            <person name="Stukenbrock E.H."/>
        </authorList>
    </citation>
    <scope>NUCLEOTIDE SEQUENCE [LARGE SCALE GENOMIC DNA]</scope>
    <source>
        <strain evidence="13 14">Zb18110</strain>
    </source>
</reference>
<organism evidence="13 14">
    <name type="scientific">Zymoseptoria brevis</name>
    <dbReference type="NCBI Taxonomy" id="1047168"/>
    <lineage>
        <taxon>Eukaryota</taxon>
        <taxon>Fungi</taxon>
        <taxon>Dikarya</taxon>
        <taxon>Ascomycota</taxon>
        <taxon>Pezizomycotina</taxon>
        <taxon>Dothideomycetes</taxon>
        <taxon>Dothideomycetidae</taxon>
        <taxon>Mycosphaerellales</taxon>
        <taxon>Mycosphaerellaceae</taxon>
        <taxon>Zymoseptoria</taxon>
    </lineage>
</organism>
<evidence type="ECO:0000313" key="13">
    <source>
        <dbReference type="EMBL" id="KJX92828.1"/>
    </source>
</evidence>
<dbReference type="Pfam" id="PF00439">
    <property type="entry name" value="Bromodomain"/>
    <property type="match status" value="2"/>
</dbReference>
<dbReference type="InterPro" id="IPR001487">
    <property type="entry name" value="Bromodomain"/>
</dbReference>
<dbReference type="Proteomes" id="UP000033647">
    <property type="component" value="Unassembled WGS sequence"/>
</dbReference>
<dbReference type="AlphaFoldDB" id="A0A0F4G656"/>
<dbReference type="PROSITE" id="PS50014">
    <property type="entry name" value="BROMODOMAIN_2"/>
    <property type="match status" value="2"/>
</dbReference>
<dbReference type="CDD" id="cd04717">
    <property type="entry name" value="BAH_polybromo"/>
    <property type="match status" value="1"/>
</dbReference>
<dbReference type="EMBL" id="LAFY01005776">
    <property type="protein sequence ID" value="KJX92828.1"/>
    <property type="molecule type" value="Genomic_DNA"/>
</dbReference>
<feature type="compositionally biased region" description="Low complexity" evidence="10">
    <location>
        <begin position="654"/>
        <end position="675"/>
    </location>
</feature>
<evidence type="ECO:0000259" key="11">
    <source>
        <dbReference type="PROSITE" id="PS50014"/>
    </source>
</evidence>
<evidence type="ECO:0000256" key="9">
    <source>
        <dbReference type="SAM" id="Coils"/>
    </source>
</evidence>
<evidence type="ECO:0000256" key="6">
    <source>
        <dbReference type="ARBA" id="ARBA00023163"/>
    </source>
</evidence>
<evidence type="ECO:0000256" key="2">
    <source>
        <dbReference type="ARBA" id="ARBA00022737"/>
    </source>
</evidence>
<dbReference type="CDD" id="cd04369">
    <property type="entry name" value="Bromodomain"/>
    <property type="match status" value="1"/>
</dbReference>
<feature type="compositionally biased region" description="Pro residues" evidence="10">
    <location>
        <begin position="560"/>
        <end position="579"/>
    </location>
</feature>
<evidence type="ECO:0000256" key="10">
    <source>
        <dbReference type="SAM" id="MobiDB-lite"/>
    </source>
</evidence>
<proteinExistence type="predicted"/>
<keyword evidence="9" id="KW-0175">Coiled coil</keyword>
<dbReference type="GO" id="GO:0016586">
    <property type="term" value="C:RSC-type complex"/>
    <property type="evidence" value="ECO:0007669"/>
    <property type="project" value="InterPro"/>
</dbReference>
<dbReference type="InterPro" id="IPR001025">
    <property type="entry name" value="BAH_dom"/>
</dbReference>
<dbReference type="InterPro" id="IPR043151">
    <property type="entry name" value="BAH_sf"/>
</dbReference>
<feature type="compositionally biased region" description="Basic and acidic residues" evidence="10">
    <location>
        <begin position="210"/>
        <end position="220"/>
    </location>
</feature>
<comment type="caution">
    <text evidence="13">The sequence shown here is derived from an EMBL/GenBank/DDBJ whole genome shotgun (WGS) entry which is preliminary data.</text>
</comment>
<feature type="domain" description="Bromo" evidence="11">
    <location>
        <begin position="48"/>
        <end position="118"/>
    </location>
</feature>
<dbReference type="GO" id="GO:0006338">
    <property type="term" value="P:chromatin remodeling"/>
    <property type="evidence" value="ECO:0007669"/>
    <property type="project" value="InterPro"/>
</dbReference>
<dbReference type="InterPro" id="IPR018359">
    <property type="entry name" value="Bromodomain_CS"/>
</dbReference>
<dbReference type="PANTHER" id="PTHR16062">
    <property type="entry name" value="SWI/SNF-RELATED"/>
    <property type="match status" value="1"/>
</dbReference>
<dbReference type="PROSITE" id="PS51038">
    <property type="entry name" value="BAH"/>
    <property type="match status" value="1"/>
</dbReference>
<dbReference type="SMART" id="SM00297">
    <property type="entry name" value="BROMO"/>
    <property type="match status" value="2"/>
</dbReference>
<dbReference type="Pfam" id="PF01426">
    <property type="entry name" value="BAH"/>
    <property type="match status" value="1"/>
</dbReference>
<evidence type="ECO:0000256" key="7">
    <source>
        <dbReference type="ARBA" id="ARBA00023242"/>
    </source>
</evidence>
<evidence type="ECO:0000256" key="3">
    <source>
        <dbReference type="ARBA" id="ARBA00022853"/>
    </source>
</evidence>
<evidence type="ECO:0000313" key="14">
    <source>
        <dbReference type="Proteomes" id="UP000033647"/>
    </source>
</evidence>
<keyword evidence="6" id="KW-0804">Transcription</keyword>
<dbReference type="PANTHER" id="PTHR16062:SF21">
    <property type="entry name" value="CHROMATIN STRUCTURE-REMODELING COMPLEX SUBUNIT RSC1-RELATED"/>
    <property type="match status" value="1"/>
</dbReference>
<feature type="compositionally biased region" description="Low complexity" evidence="10">
    <location>
        <begin position="8"/>
        <end position="20"/>
    </location>
</feature>
<feature type="compositionally biased region" description="Polar residues" evidence="10">
    <location>
        <begin position="604"/>
        <end position="622"/>
    </location>
</feature>
<feature type="domain" description="BAH" evidence="12">
    <location>
        <begin position="365"/>
        <end position="484"/>
    </location>
</feature>
<evidence type="ECO:0000256" key="4">
    <source>
        <dbReference type="ARBA" id="ARBA00023015"/>
    </source>
</evidence>
<feature type="region of interest" description="Disordered" evidence="10">
    <location>
        <begin position="525"/>
        <end position="691"/>
    </location>
</feature>
<keyword evidence="7" id="KW-0539">Nucleus</keyword>
<evidence type="ECO:0000256" key="1">
    <source>
        <dbReference type="ARBA" id="ARBA00004123"/>
    </source>
</evidence>
<dbReference type="Gene3D" id="1.20.920.10">
    <property type="entry name" value="Bromodomain-like"/>
    <property type="match status" value="2"/>
</dbReference>
<accession>A0A0F4G656</accession>
<dbReference type="GO" id="GO:0003682">
    <property type="term" value="F:chromatin binding"/>
    <property type="evidence" value="ECO:0007669"/>
    <property type="project" value="InterPro"/>
</dbReference>
<comment type="subcellular location">
    <subcellularLocation>
        <location evidence="1">Nucleus</location>
    </subcellularLocation>
</comment>
<feature type="region of interest" description="Disordered" evidence="10">
    <location>
        <begin position="1"/>
        <end position="23"/>
    </location>
</feature>
<keyword evidence="14" id="KW-1185">Reference proteome</keyword>
<dbReference type="InterPro" id="IPR037382">
    <property type="entry name" value="Rsc/polybromo"/>
</dbReference>
<dbReference type="PROSITE" id="PS00633">
    <property type="entry name" value="BROMODOMAIN_1"/>
    <property type="match status" value="1"/>
</dbReference>
<evidence type="ECO:0000256" key="5">
    <source>
        <dbReference type="ARBA" id="ARBA00023117"/>
    </source>
</evidence>
<gene>
    <name evidence="13" type="ORF">TI39_contig5821g00001</name>
</gene>
<dbReference type="SMART" id="SM00439">
    <property type="entry name" value="BAH"/>
    <property type="match status" value="1"/>
</dbReference>
<keyword evidence="5 8" id="KW-0103">Bromodomain</keyword>
<evidence type="ECO:0000259" key="12">
    <source>
        <dbReference type="PROSITE" id="PS51038"/>
    </source>
</evidence>
<sequence>MPPKRARSPSSTPIPSTEISNDGPQLPAADLAAMSKILNAIYDYRTEDGFDPSKLFHKKINKRILPDYYETIKEPIAMSTIKAKIHQKAYRSWSEFVRDFALIPHNAQIYNVPDSGAFQDALVIKEQLEKQLQLLVKDGVITQDVATLPDLGEIPTYEPPTMLEAEQEAEAEDEEESDDEGEEDDDDDGDEDEDGKKKKRRGPRASTSIAKRETADEAHGKRARGRPPKLLTPMEARMQVILKGIRKPRNSKSQLMIRSFDRLPDKAAMPDYYTEIKQPMAYDQLKRKVKRKKYKTLEEFMADVNLMFNNAKAYNQDESQIFKDAVALQVEAGRLYDEEKAKPDDSFADDEGKVPMPNGILHNGELYKVGDWVHVQNPNDLTKPIPAQIYRTYKVQDGQNMVNVCWYYRPEQTVHRFDKHFFSNEVVKTGRYRDHRIDEVEGKCFIMFYTRYFKGRPRNMPAGTEIYVCQSRYNETAHQLNTIKTWASCLPDEVRDKDYEMDLFDHPRKMKKFPSPLQYMLKDEQKETDELPQPQWGADRAPPKVGAVHRRPRTEKDSPPPEPTPPPPPKMPTPPPRPMATPQTYQSAATHPQQPLQRAPSASGMPSYTPTRPQQQYGQSAPTPIPPRPLSNSQPSYPPTPQQHQQMPPRPMHPHQNSYAPSQSQAAPQHPAAYAPRPPTANYRDPPPIEVYTLPDAANLSIPPDVREQYQRDESGRVLFFTTPPVGLEQTGAPRGHSVRYLAEKARRQELISKKRKQREEEKEEADKVAKKARLEGAKQVMSDVEAMKIKALAVLDRQLASSVAGELGDADLAQLSAKQKAAVEAKLQREENDRRRQAMRSIRLGSDFFADDWDSRLVQ</sequence>
<evidence type="ECO:0000256" key="8">
    <source>
        <dbReference type="PROSITE-ProRule" id="PRU00035"/>
    </source>
</evidence>